<accession>A0ABQ4CPC4</accession>
<feature type="transmembrane region" description="Helical" evidence="1">
    <location>
        <begin position="151"/>
        <end position="174"/>
    </location>
</feature>
<keyword evidence="1" id="KW-0812">Transmembrane</keyword>
<gene>
    <name evidence="2" type="ORF">Asi02nite_23660</name>
</gene>
<feature type="transmembrane region" description="Helical" evidence="1">
    <location>
        <begin position="84"/>
        <end position="109"/>
    </location>
</feature>
<evidence type="ECO:0000313" key="3">
    <source>
        <dbReference type="Proteomes" id="UP000604117"/>
    </source>
</evidence>
<comment type="caution">
    <text evidence="2">The sequence shown here is derived from an EMBL/GenBank/DDBJ whole genome shotgun (WGS) entry which is preliminary data.</text>
</comment>
<organism evidence="2 3">
    <name type="scientific">Asanoa siamensis</name>
    <dbReference type="NCBI Taxonomy" id="926357"/>
    <lineage>
        <taxon>Bacteria</taxon>
        <taxon>Bacillati</taxon>
        <taxon>Actinomycetota</taxon>
        <taxon>Actinomycetes</taxon>
        <taxon>Micromonosporales</taxon>
        <taxon>Micromonosporaceae</taxon>
        <taxon>Asanoa</taxon>
    </lineage>
</organism>
<keyword evidence="1" id="KW-0472">Membrane</keyword>
<feature type="transmembrane region" description="Helical" evidence="1">
    <location>
        <begin position="12"/>
        <end position="32"/>
    </location>
</feature>
<dbReference type="RefSeq" id="WP_203712533.1">
    <property type="nucleotide sequence ID" value="NZ_BONE01000015.1"/>
</dbReference>
<keyword evidence="1" id="KW-1133">Transmembrane helix</keyword>
<feature type="transmembrane region" description="Helical" evidence="1">
    <location>
        <begin position="194"/>
        <end position="213"/>
    </location>
</feature>
<reference evidence="2 3" key="1">
    <citation type="submission" date="2021-01" db="EMBL/GenBank/DDBJ databases">
        <title>Whole genome shotgun sequence of Asanoa siamensis NBRC 107932.</title>
        <authorList>
            <person name="Komaki H."/>
            <person name="Tamura T."/>
        </authorList>
    </citation>
    <scope>NUCLEOTIDE SEQUENCE [LARGE SCALE GENOMIC DNA]</scope>
    <source>
        <strain evidence="2 3">NBRC 107932</strain>
    </source>
</reference>
<dbReference type="Proteomes" id="UP000604117">
    <property type="component" value="Unassembled WGS sequence"/>
</dbReference>
<keyword evidence="3" id="KW-1185">Reference proteome</keyword>
<evidence type="ECO:0000313" key="2">
    <source>
        <dbReference type="EMBL" id="GIF72848.1"/>
    </source>
</evidence>
<feature type="transmembrane region" description="Helical" evidence="1">
    <location>
        <begin position="121"/>
        <end position="139"/>
    </location>
</feature>
<name>A0ABQ4CPC4_9ACTN</name>
<feature type="transmembrane region" description="Helical" evidence="1">
    <location>
        <begin position="44"/>
        <end position="63"/>
    </location>
</feature>
<evidence type="ECO:0008006" key="4">
    <source>
        <dbReference type="Google" id="ProtNLM"/>
    </source>
</evidence>
<proteinExistence type="predicted"/>
<evidence type="ECO:0000256" key="1">
    <source>
        <dbReference type="SAM" id="Phobius"/>
    </source>
</evidence>
<dbReference type="EMBL" id="BONE01000015">
    <property type="protein sequence ID" value="GIF72848.1"/>
    <property type="molecule type" value="Genomic_DNA"/>
</dbReference>
<sequence>MSALVRMRLTAFVRGGRALPGLLGTLVMVGIIYGGGRSDAAEAYGFSAVALFPVVAWQAKLLLDTEPDVQRRLAVTAVGPHRELAAGLLAAAAVGAGTVAFAMILPWLFGAITGPAGIAPGLWAHAASLVAAVGLGALASRAVTRSTLYGIAVLVTGSVLAIVLGLDGSVVPWLAPPLMAAARRLADHPDSASLVTLSAHALLWTAVVIAGYARMRRTRS</sequence>
<protein>
    <recommendedName>
        <fullName evidence="4">ABC-2 type transport system permease protein</fullName>
    </recommendedName>
</protein>